<dbReference type="Pfam" id="PF14691">
    <property type="entry name" value="Fer4_20"/>
    <property type="match status" value="1"/>
</dbReference>
<dbReference type="SMART" id="SM01092">
    <property type="entry name" value="CO_deh_flav_C"/>
    <property type="match status" value="1"/>
</dbReference>
<dbReference type="PANTHER" id="PTHR42783">
    <property type="entry name" value="GLUTAMATE SYNTHASE [NADPH] SMALL CHAIN"/>
    <property type="match status" value="1"/>
</dbReference>
<evidence type="ECO:0000256" key="2">
    <source>
        <dbReference type="ARBA" id="ARBA00023002"/>
    </source>
</evidence>
<keyword evidence="1" id="KW-0285">Flavoprotein</keyword>
<dbReference type="Proteomes" id="UP000886876">
    <property type="component" value="Unassembled WGS sequence"/>
</dbReference>
<dbReference type="Gene3D" id="3.30.465.10">
    <property type="match status" value="2"/>
</dbReference>
<dbReference type="InterPro" id="IPR036318">
    <property type="entry name" value="FAD-bd_PCMH-like_sf"/>
</dbReference>
<dbReference type="EMBL" id="DVJS01000204">
    <property type="protein sequence ID" value="HIS97942.1"/>
    <property type="molecule type" value="Genomic_DNA"/>
</dbReference>
<dbReference type="InterPro" id="IPR036188">
    <property type="entry name" value="FAD/NAD-bd_sf"/>
</dbReference>
<dbReference type="Pfam" id="PF07992">
    <property type="entry name" value="Pyr_redox_2"/>
    <property type="match status" value="1"/>
</dbReference>
<reference evidence="4" key="2">
    <citation type="journal article" date="2021" name="PeerJ">
        <title>Extensive microbial diversity within the chicken gut microbiome revealed by metagenomics and culture.</title>
        <authorList>
            <person name="Gilroy R."/>
            <person name="Ravi A."/>
            <person name="Getino M."/>
            <person name="Pursley I."/>
            <person name="Horton D.L."/>
            <person name="Alikhan N.F."/>
            <person name="Baker D."/>
            <person name="Gharbi K."/>
            <person name="Hall N."/>
            <person name="Watson M."/>
            <person name="Adriaenssens E.M."/>
            <person name="Foster-Nyarko E."/>
            <person name="Jarju S."/>
            <person name="Secka A."/>
            <person name="Antonio M."/>
            <person name="Oren A."/>
            <person name="Chaudhuri R.R."/>
            <person name="La Ragione R."/>
            <person name="Hildebrand F."/>
            <person name="Pallen M.J."/>
        </authorList>
    </citation>
    <scope>NUCLEOTIDE SEQUENCE</scope>
    <source>
        <strain evidence="4">ChiHecec3B27-6122</strain>
    </source>
</reference>
<dbReference type="InterPro" id="IPR009051">
    <property type="entry name" value="Helical_ferredxn"/>
</dbReference>
<dbReference type="PANTHER" id="PTHR42783:SF3">
    <property type="entry name" value="GLUTAMATE SYNTHASE [NADPH] SMALL CHAIN-RELATED"/>
    <property type="match status" value="1"/>
</dbReference>
<name>A0A9D1G6M4_9FIRM</name>
<dbReference type="Pfam" id="PF03450">
    <property type="entry name" value="CO_deh_flav_C"/>
    <property type="match status" value="1"/>
</dbReference>
<dbReference type="InterPro" id="IPR002346">
    <property type="entry name" value="Mopterin_DH_FAD-bd"/>
</dbReference>
<dbReference type="PRINTS" id="PR00469">
    <property type="entry name" value="PNDRDTASEII"/>
</dbReference>
<dbReference type="InterPro" id="IPR023753">
    <property type="entry name" value="FAD/NAD-binding_dom"/>
</dbReference>
<evidence type="ECO:0000259" key="3">
    <source>
        <dbReference type="PROSITE" id="PS51387"/>
    </source>
</evidence>
<dbReference type="InterPro" id="IPR036683">
    <property type="entry name" value="CO_DH_flav_C_dom_sf"/>
</dbReference>
<gene>
    <name evidence="4" type="ORF">IAD42_08210</name>
</gene>
<dbReference type="Gene3D" id="3.50.50.60">
    <property type="entry name" value="FAD/NAD(P)-binding domain"/>
    <property type="match status" value="2"/>
</dbReference>
<sequence>MKRFQYEAPESLNEAVGLMSQPGAVAMGGGTDLLGVLKDGLLDSYPETVVSLKRIPGFDRIERREDGLHIGAGATLRAVADSETVKNGWAAVADAARSVATPNLRNTATVAGNICQDVRCWYYRYPDILGGKINCARKDGNLCSAMMGENRYHSIFGAAKVTETACTGKCPAHTDIPAYMQKMREGKMDEAAAIILEVNPMPAITSRVCAHFCMEGCNRQKYDESLNVGAVERSVGDHILANAEKFMKAPAAENGKSASIIGSGPSGLAAAYYLREAGWKVTLYERLPEPGGCLRYAIPAYRLPKDVLGRFIDALRAMGVEFSCNCEVGRDVTLGELRKASDCVLLDSGTWKRPLIGMKGEEHSVFGLEFLIDVNAGTAVKPGSDVVVVGGGNVAMDVAIAAKRLGAERVTMVVRKPREGMAANEEEIERALADGVEILNNYAPDEVLTDEKGKVRALRMAACRSFPVEGGKMKTVTIEGEFSEIAADCVMMAVGQASDLGYLEGAVASERGRIVAAADGSTALAGVYAAGDAVTGPATVIKAIAGGKAAAIAMNAGCGLPELPVETKVKARPRGALLSFAEGCSCTSCAQKQPQLGDDERALDKEDVGALDESAVKCEVNRCFNCGCLAVNPSDMANMLYACDAKIVTDRRTLTAREFFAGDTKVSRVLEPGELVVEIVVPKLPEGAVAAYSKYRVRKSIDFAVLAVAGWYKLDAEGRVEDLSLVMGAVAPIPMKLDEVEAYLKGRVLNAETAAEAAELSMKHALPLKMNEYKIDMAKVLLRRFLGF</sequence>
<dbReference type="AlphaFoldDB" id="A0A9D1G6M4"/>
<evidence type="ECO:0000313" key="4">
    <source>
        <dbReference type="EMBL" id="HIS97942.1"/>
    </source>
</evidence>
<dbReference type="GO" id="GO:0016491">
    <property type="term" value="F:oxidoreductase activity"/>
    <property type="evidence" value="ECO:0007669"/>
    <property type="project" value="UniProtKB-KW"/>
</dbReference>
<reference evidence="4" key="1">
    <citation type="submission" date="2020-10" db="EMBL/GenBank/DDBJ databases">
        <authorList>
            <person name="Gilroy R."/>
        </authorList>
    </citation>
    <scope>NUCLEOTIDE SEQUENCE</scope>
    <source>
        <strain evidence="4">ChiHecec3B27-6122</strain>
    </source>
</reference>
<evidence type="ECO:0000256" key="1">
    <source>
        <dbReference type="ARBA" id="ARBA00022630"/>
    </source>
</evidence>
<dbReference type="SUPFAM" id="SSF51971">
    <property type="entry name" value="Nucleotide-binding domain"/>
    <property type="match status" value="1"/>
</dbReference>
<protein>
    <submittedName>
        <fullName evidence="4">FAD binding domain-containing protein</fullName>
    </submittedName>
</protein>
<organism evidence="4 5">
    <name type="scientific">Candidatus Scatomorpha pullistercoris</name>
    <dbReference type="NCBI Taxonomy" id="2840929"/>
    <lineage>
        <taxon>Bacteria</taxon>
        <taxon>Bacillati</taxon>
        <taxon>Bacillota</taxon>
        <taxon>Clostridia</taxon>
        <taxon>Eubacteriales</taxon>
        <taxon>Candidatus Scatomorpha</taxon>
    </lineage>
</organism>
<dbReference type="PRINTS" id="PR00368">
    <property type="entry name" value="FADPNR"/>
</dbReference>
<dbReference type="SUPFAM" id="SSF55447">
    <property type="entry name" value="CO dehydrogenase flavoprotein C-terminal domain-like"/>
    <property type="match status" value="1"/>
</dbReference>
<dbReference type="InterPro" id="IPR016167">
    <property type="entry name" value="FAD-bd_PCMH_sub1"/>
</dbReference>
<proteinExistence type="predicted"/>
<dbReference type="Gene3D" id="1.10.1060.10">
    <property type="entry name" value="Alpha-helical ferredoxin"/>
    <property type="match status" value="1"/>
</dbReference>
<dbReference type="Gene3D" id="3.30.390.50">
    <property type="entry name" value="CO dehydrogenase flavoprotein, C-terminal domain"/>
    <property type="match status" value="1"/>
</dbReference>
<dbReference type="Pfam" id="PF00941">
    <property type="entry name" value="FAD_binding_5"/>
    <property type="match status" value="1"/>
</dbReference>
<dbReference type="InterPro" id="IPR016166">
    <property type="entry name" value="FAD-bd_PCMH"/>
</dbReference>
<dbReference type="GO" id="GO:0051536">
    <property type="term" value="F:iron-sulfur cluster binding"/>
    <property type="evidence" value="ECO:0007669"/>
    <property type="project" value="InterPro"/>
</dbReference>
<dbReference type="PROSITE" id="PS51387">
    <property type="entry name" value="FAD_PCMH"/>
    <property type="match status" value="1"/>
</dbReference>
<dbReference type="GO" id="GO:0071949">
    <property type="term" value="F:FAD binding"/>
    <property type="evidence" value="ECO:0007669"/>
    <property type="project" value="InterPro"/>
</dbReference>
<dbReference type="InterPro" id="IPR028261">
    <property type="entry name" value="DPD_II"/>
</dbReference>
<keyword evidence="2" id="KW-0560">Oxidoreductase</keyword>
<dbReference type="InterPro" id="IPR005107">
    <property type="entry name" value="CO_DH_flav_C"/>
</dbReference>
<evidence type="ECO:0000313" key="5">
    <source>
        <dbReference type="Proteomes" id="UP000886876"/>
    </source>
</evidence>
<dbReference type="SUPFAM" id="SSF46548">
    <property type="entry name" value="alpha-helical ferredoxin"/>
    <property type="match status" value="1"/>
</dbReference>
<dbReference type="InterPro" id="IPR016169">
    <property type="entry name" value="FAD-bd_PCMH_sub2"/>
</dbReference>
<dbReference type="Gene3D" id="3.30.43.10">
    <property type="entry name" value="Uridine Diphospho-n-acetylenolpyruvylglucosamine Reductase, domain 2"/>
    <property type="match status" value="1"/>
</dbReference>
<accession>A0A9D1G6M4</accession>
<dbReference type="SUPFAM" id="SSF56176">
    <property type="entry name" value="FAD-binding/transporter-associated domain-like"/>
    <property type="match status" value="2"/>
</dbReference>
<comment type="caution">
    <text evidence="4">The sequence shown here is derived from an EMBL/GenBank/DDBJ whole genome shotgun (WGS) entry which is preliminary data.</text>
</comment>
<feature type="domain" description="FAD-binding PCMH-type" evidence="3">
    <location>
        <begin position="1"/>
        <end position="201"/>
    </location>
</feature>